<evidence type="ECO:0000313" key="3">
    <source>
        <dbReference type="Proteomes" id="UP001434883"/>
    </source>
</evidence>
<dbReference type="Proteomes" id="UP001434883">
    <property type="component" value="Unassembled WGS sequence"/>
</dbReference>
<evidence type="ECO:0000256" key="1">
    <source>
        <dbReference type="SAM" id="MobiDB-lite"/>
    </source>
</evidence>
<feature type="region of interest" description="Disordered" evidence="1">
    <location>
        <begin position="1"/>
        <end position="50"/>
    </location>
</feature>
<comment type="caution">
    <text evidence="2">The sequence shown here is derived from an EMBL/GenBank/DDBJ whole genome shotgun (WGS) entry which is preliminary data.</text>
</comment>
<name>A0ABV0QML0_9TELE</name>
<proteinExistence type="predicted"/>
<keyword evidence="3" id="KW-1185">Reference proteome</keyword>
<feature type="non-terminal residue" evidence="2">
    <location>
        <position position="1"/>
    </location>
</feature>
<dbReference type="EMBL" id="JAHRIN010017301">
    <property type="protein sequence ID" value="MEQ2197070.1"/>
    <property type="molecule type" value="Genomic_DNA"/>
</dbReference>
<organism evidence="2 3">
    <name type="scientific">Xenoophorus captivus</name>
    <dbReference type="NCBI Taxonomy" id="1517983"/>
    <lineage>
        <taxon>Eukaryota</taxon>
        <taxon>Metazoa</taxon>
        <taxon>Chordata</taxon>
        <taxon>Craniata</taxon>
        <taxon>Vertebrata</taxon>
        <taxon>Euteleostomi</taxon>
        <taxon>Actinopterygii</taxon>
        <taxon>Neopterygii</taxon>
        <taxon>Teleostei</taxon>
        <taxon>Neoteleostei</taxon>
        <taxon>Acanthomorphata</taxon>
        <taxon>Ovalentaria</taxon>
        <taxon>Atherinomorphae</taxon>
        <taxon>Cyprinodontiformes</taxon>
        <taxon>Goodeidae</taxon>
        <taxon>Xenoophorus</taxon>
    </lineage>
</organism>
<gene>
    <name evidence="2" type="ORF">XENOCAPTIV_022309</name>
</gene>
<evidence type="ECO:0000313" key="2">
    <source>
        <dbReference type="EMBL" id="MEQ2197070.1"/>
    </source>
</evidence>
<accession>A0ABV0QML0</accession>
<reference evidence="2 3" key="1">
    <citation type="submission" date="2021-06" db="EMBL/GenBank/DDBJ databases">
        <authorList>
            <person name="Palmer J.M."/>
        </authorList>
    </citation>
    <scope>NUCLEOTIDE SEQUENCE [LARGE SCALE GENOMIC DNA]</scope>
    <source>
        <strain evidence="2 3">XC_2019</strain>
        <tissue evidence="2">Muscle</tissue>
    </source>
</reference>
<protein>
    <submittedName>
        <fullName evidence="2">Uncharacterized protein</fullName>
    </submittedName>
</protein>
<sequence>VEVADRPPAETGAGASVARPQKASRKAVVEAKSCPEPGRGSVRRPTHDEEEAVCWSVGRAGRTERKCGVVGQYHVEGSPVSSPRKVIAAPPLLRLGKHLFPLHAGDNPIE</sequence>